<keyword evidence="2" id="KW-1133">Transmembrane helix</keyword>
<dbReference type="PANTHER" id="PTHR42693:SF33">
    <property type="entry name" value="ARYLSULFATASE"/>
    <property type="match status" value="1"/>
</dbReference>
<dbReference type="Gene3D" id="3.40.720.10">
    <property type="entry name" value="Alkaline Phosphatase, subunit A"/>
    <property type="match status" value="1"/>
</dbReference>
<gene>
    <name evidence="4" type="ORF">M9Y10_033379</name>
</gene>
<evidence type="ECO:0000313" key="5">
    <source>
        <dbReference type="Proteomes" id="UP001470230"/>
    </source>
</evidence>
<reference evidence="4 5" key="1">
    <citation type="submission" date="2024-04" db="EMBL/GenBank/DDBJ databases">
        <title>Tritrichomonas musculus Genome.</title>
        <authorList>
            <person name="Alves-Ferreira E."/>
            <person name="Grigg M."/>
            <person name="Lorenzi H."/>
            <person name="Galac M."/>
        </authorList>
    </citation>
    <scope>NUCLEOTIDE SEQUENCE [LARGE SCALE GENOMIC DNA]</scope>
    <source>
        <strain evidence="4 5">EAF2021</strain>
    </source>
</reference>
<keyword evidence="5" id="KW-1185">Reference proteome</keyword>
<dbReference type="InterPro" id="IPR050738">
    <property type="entry name" value="Sulfatase"/>
</dbReference>
<sequence>MKLLLAPYIIPLLILLPTYVVIISKSLFLTKASLTFFGNQIRLITQLIFQFAEFSFFGCIHFWLFYILKKINLSTVILNIFFIAFYTLLFILVLYDYQNGNFNLQNVLFSTLKAYVPIFSTKPDFSFPLDMIPRNNYNSLSFLKDVRFAIVDEPAFWSLFITFLLLFFAYCIYLIAKFKLEICLSVKAEEETQNDLTCAYSHLIDKKFKIDVTETINFDSKYFKGIHIFGLLYITISLCYYFTPVRQRIVDLSSFTTIFNIIFSMTHYEKRLNEKINLLNITRRYLPKGRYWLDNRNDPIYPLVHGDITAFCAYNPNDKKCKKNIEKVEKTIEKNNEKMPNVYFMIIESFNPFSYLINDDFLDEQSGLTADDKKFYVTDTPYYNEKVLPNLARYSKEGIVFSGLASHGLPTLSGMHALLTGVPPSQTIMNIIETSDAHVDDFPSHFHDVENYRTFYATSTDFKYDGLHIWLNRRTAEEEAKIRLNCEDSSDLFDDQFQQKLMKKVPHLKKCKPKEIEELIEKKNLKSFPKWFDYLVGFFPDENQSKVLNLTELCLKKTDWISDRVLSKEIQAVWKQQKSHMKRKKIEKPLLGVTINMETHIPYYGFDNPDQYDKIDSKISTFSNAHKKMRFIRVNKYTDKNYIGEMLDFLKREDNNTIVIVMGDHGTRDVPIRKSYTKLTQNTILSGDCYSEPSGIDSLFITSGAILYLGDDERVKKELKLNKLRGKTVKVATDHNDVIYTILEILSRLKNKSLPPTSRLGRNLIDFSEDIINTLNSEGPSKLIQNLNDQDWQSISYLSYQIEYKRGAKFIRTHSAGPNTAHYYNISSFPTCVKRDNDDDMKLGGEDAKKMFDEMVDYLNVNNHLLYHNRVFNYAFRDEKCIEKGFCELPPQMNHIKLNESRLFAVLFTLPIIVSIFCTIVILIVRKNFSVYYESDLMKKNLDSEVPDI</sequence>
<comment type="similarity">
    <text evidence="1">Belongs to the sulfatase family.</text>
</comment>
<dbReference type="InterPro" id="IPR017850">
    <property type="entry name" value="Alkaline_phosphatase_core_sf"/>
</dbReference>
<feature type="transmembrane region" description="Helical" evidence="2">
    <location>
        <begin position="7"/>
        <end position="28"/>
    </location>
</feature>
<feature type="domain" description="Sulfatase N-terminal" evidence="3">
    <location>
        <begin position="387"/>
        <end position="743"/>
    </location>
</feature>
<evidence type="ECO:0000256" key="2">
    <source>
        <dbReference type="SAM" id="Phobius"/>
    </source>
</evidence>
<accession>A0ABR2KDX8</accession>
<proteinExistence type="inferred from homology"/>
<protein>
    <recommendedName>
        <fullName evidence="3">Sulfatase N-terminal domain-containing protein</fullName>
    </recommendedName>
</protein>
<feature type="transmembrane region" description="Helical" evidence="2">
    <location>
        <begin position="226"/>
        <end position="243"/>
    </location>
</feature>
<feature type="transmembrane region" description="Helical" evidence="2">
    <location>
        <begin position="903"/>
        <end position="925"/>
    </location>
</feature>
<dbReference type="Pfam" id="PF00884">
    <property type="entry name" value="Sulfatase"/>
    <property type="match status" value="1"/>
</dbReference>
<evidence type="ECO:0000259" key="3">
    <source>
        <dbReference type="Pfam" id="PF00884"/>
    </source>
</evidence>
<name>A0ABR2KDX8_9EUKA</name>
<feature type="transmembrane region" description="Helical" evidence="2">
    <location>
        <begin position="155"/>
        <end position="176"/>
    </location>
</feature>
<feature type="transmembrane region" description="Helical" evidence="2">
    <location>
        <begin position="75"/>
        <end position="95"/>
    </location>
</feature>
<evidence type="ECO:0000256" key="1">
    <source>
        <dbReference type="ARBA" id="ARBA00008779"/>
    </source>
</evidence>
<dbReference type="EMBL" id="JAPFFF010000005">
    <property type="protein sequence ID" value="KAK8888647.1"/>
    <property type="molecule type" value="Genomic_DNA"/>
</dbReference>
<organism evidence="4 5">
    <name type="scientific">Tritrichomonas musculus</name>
    <dbReference type="NCBI Taxonomy" id="1915356"/>
    <lineage>
        <taxon>Eukaryota</taxon>
        <taxon>Metamonada</taxon>
        <taxon>Parabasalia</taxon>
        <taxon>Tritrichomonadida</taxon>
        <taxon>Tritrichomonadidae</taxon>
        <taxon>Tritrichomonas</taxon>
    </lineage>
</organism>
<keyword evidence="2" id="KW-0472">Membrane</keyword>
<dbReference type="InterPro" id="IPR000917">
    <property type="entry name" value="Sulfatase_N"/>
</dbReference>
<feature type="transmembrane region" description="Helical" evidence="2">
    <location>
        <begin position="48"/>
        <end position="68"/>
    </location>
</feature>
<comment type="caution">
    <text evidence="4">The sequence shown here is derived from an EMBL/GenBank/DDBJ whole genome shotgun (WGS) entry which is preliminary data.</text>
</comment>
<dbReference type="Proteomes" id="UP001470230">
    <property type="component" value="Unassembled WGS sequence"/>
</dbReference>
<dbReference type="PANTHER" id="PTHR42693">
    <property type="entry name" value="ARYLSULFATASE FAMILY MEMBER"/>
    <property type="match status" value="1"/>
</dbReference>
<dbReference type="SUPFAM" id="SSF53649">
    <property type="entry name" value="Alkaline phosphatase-like"/>
    <property type="match status" value="1"/>
</dbReference>
<evidence type="ECO:0000313" key="4">
    <source>
        <dbReference type="EMBL" id="KAK8888647.1"/>
    </source>
</evidence>
<keyword evidence="2" id="KW-0812">Transmembrane</keyword>